<feature type="domain" description="BTB" evidence="3">
    <location>
        <begin position="29"/>
        <end position="96"/>
    </location>
</feature>
<organism evidence="4 5">
    <name type="scientific">Mytilus edulis</name>
    <name type="common">Blue mussel</name>
    <dbReference type="NCBI Taxonomy" id="6550"/>
    <lineage>
        <taxon>Eukaryota</taxon>
        <taxon>Metazoa</taxon>
        <taxon>Spiralia</taxon>
        <taxon>Lophotrochozoa</taxon>
        <taxon>Mollusca</taxon>
        <taxon>Bivalvia</taxon>
        <taxon>Autobranchia</taxon>
        <taxon>Pteriomorphia</taxon>
        <taxon>Mytilida</taxon>
        <taxon>Mytiloidea</taxon>
        <taxon>Mytilidae</taxon>
        <taxon>Mytilinae</taxon>
        <taxon>Mytilus</taxon>
    </lineage>
</organism>
<dbReference type="InterPro" id="IPR011333">
    <property type="entry name" value="SKP1/BTB/POZ_sf"/>
</dbReference>
<dbReference type="GO" id="GO:0005829">
    <property type="term" value="C:cytosol"/>
    <property type="evidence" value="ECO:0007669"/>
    <property type="project" value="TreeGrafter"/>
</dbReference>
<proteinExistence type="predicted"/>
<dbReference type="EMBL" id="CAJPWZ010001799">
    <property type="protein sequence ID" value="CAG2224274.1"/>
    <property type="molecule type" value="Genomic_DNA"/>
</dbReference>
<evidence type="ECO:0000313" key="4">
    <source>
        <dbReference type="EMBL" id="CAG2224274.1"/>
    </source>
</evidence>
<dbReference type="Gene3D" id="3.30.710.10">
    <property type="entry name" value="Potassium Channel Kv1.1, Chain A"/>
    <property type="match status" value="1"/>
</dbReference>
<evidence type="ECO:0000313" key="5">
    <source>
        <dbReference type="Proteomes" id="UP000683360"/>
    </source>
</evidence>
<protein>
    <submittedName>
        <fullName evidence="4">BTBD1_2</fullName>
    </submittedName>
</protein>
<comment type="subcellular location">
    <subcellularLocation>
        <location evidence="1">Cytoplasm</location>
    </subcellularLocation>
</comment>
<name>A0A8S3T105_MYTED</name>
<dbReference type="Gene3D" id="1.25.40.420">
    <property type="match status" value="1"/>
</dbReference>
<dbReference type="Proteomes" id="UP000683360">
    <property type="component" value="Unassembled WGS sequence"/>
</dbReference>
<dbReference type="Pfam" id="PF07707">
    <property type="entry name" value="BACK"/>
    <property type="match status" value="1"/>
</dbReference>
<comment type="caution">
    <text evidence="4">The sequence shown here is derived from an EMBL/GenBank/DDBJ whole genome shotgun (WGS) entry which is preliminary data.</text>
</comment>
<dbReference type="GO" id="GO:0022008">
    <property type="term" value="P:neurogenesis"/>
    <property type="evidence" value="ECO:0007669"/>
    <property type="project" value="TreeGrafter"/>
</dbReference>
<dbReference type="Pfam" id="PF00651">
    <property type="entry name" value="BTB"/>
    <property type="match status" value="1"/>
</dbReference>
<dbReference type="SMART" id="SM00225">
    <property type="entry name" value="BTB"/>
    <property type="match status" value="1"/>
</dbReference>
<dbReference type="SMART" id="SM00875">
    <property type="entry name" value="BACK"/>
    <property type="match status" value="1"/>
</dbReference>
<dbReference type="InterPro" id="IPR000210">
    <property type="entry name" value="BTB/POZ_dom"/>
</dbReference>
<accession>A0A8S3T105</accession>
<dbReference type="InterPro" id="IPR012983">
    <property type="entry name" value="PHR"/>
</dbReference>
<dbReference type="OrthoDB" id="6088040at2759"/>
<dbReference type="PROSITE" id="PS50097">
    <property type="entry name" value="BTB"/>
    <property type="match status" value="1"/>
</dbReference>
<dbReference type="PANTHER" id="PTHR45774:SF9">
    <property type="entry name" value="LUTE, ISOFORM D"/>
    <property type="match status" value="1"/>
</dbReference>
<dbReference type="InterPro" id="IPR038648">
    <property type="entry name" value="PHR_sf"/>
</dbReference>
<dbReference type="PANTHER" id="PTHR45774">
    <property type="entry name" value="BTB/POZ DOMAIN-CONTAINING"/>
    <property type="match status" value="1"/>
</dbReference>
<dbReference type="AlphaFoldDB" id="A0A8S3T105"/>
<gene>
    <name evidence="4" type="ORF">MEDL_37480</name>
</gene>
<dbReference type="InterPro" id="IPR011705">
    <property type="entry name" value="BACK"/>
</dbReference>
<keyword evidence="5" id="KW-1185">Reference proteome</keyword>
<reference evidence="4" key="1">
    <citation type="submission" date="2021-03" db="EMBL/GenBank/DDBJ databases">
        <authorList>
            <person name="Bekaert M."/>
        </authorList>
    </citation>
    <scope>NUCLEOTIDE SEQUENCE</scope>
</reference>
<dbReference type="Pfam" id="PF08005">
    <property type="entry name" value="PHR"/>
    <property type="match status" value="1"/>
</dbReference>
<dbReference type="SUPFAM" id="SSF54695">
    <property type="entry name" value="POZ domain"/>
    <property type="match status" value="1"/>
</dbReference>
<evidence type="ECO:0000259" key="3">
    <source>
        <dbReference type="PROSITE" id="PS50097"/>
    </source>
</evidence>
<evidence type="ECO:0000256" key="2">
    <source>
        <dbReference type="ARBA" id="ARBA00022490"/>
    </source>
</evidence>
<dbReference type="Gene3D" id="2.60.120.820">
    <property type="entry name" value="PHR domain"/>
    <property type="match status" value="1"/>
</dbReference>
<evidence type="ECO:0000256" key="1">
    <source>
        <dbReference type="ARBA" id="ARBA00004496"/>
    </source>
</evidence>
<sequence length="427" mass="48733">MTMGTQTDWQIGKSLSDRMKYMLDNQLMCDVTFNVGADKSPIKAHKYMLASASPVFYSMFEGPLSEKGDVDIADITPEYFSMMLQYIYTDKIVIDAKNIKGLLYGSEKYMLQTLKVKCNEFLTSSVDEDHACVVFQTAHDFHMKDLETDALNFIFKKGRACFESDDFLHLSSDCLKLIVESDKLYCDETTIYQRMVQWSKLRCEEQSMSMTDENVRKSLGDLLYRIRFPLMTPKFFTDEVSSTNILTFEERVRLYEHFNGKHTDMFPSKHRKLQIPIRLERCEVDTGNTSWSYSSGKDDCVDFQTSSDTVLTSILLFGSITYSGSNDLMVKILQGSTVLNTTQTTLNSITGKQIYEISFENPIRNSCRKTIHCQLNMKGKTTFRGKNFIQKVTTRDGFAVTFFNSSLPSGNSTSEQIGQIPGLIFIG</sequence>
<keyword evidence="2" id="KW-0963">Cytoplasm</keyword>